<dbReference type="PROSITE" id="PS00061">
    <property type="entry name" value="ADH_SHORT"/>
    <property type="match status" value="1"/>
</dbReference>
<keyword evidence="2" id="KW-0560">Oxidoreductase</keyword>
<comment type="similarity">
    <text evidence="1 3">Belongs to the short-chain dehydrogenases/reductases (SDR) family.</text>
</comment>
<dbReference type="PRINTS" id="PR00080">
    <property type="entry name" value="SDRFAMILY"/>
</dbReference>
<evidence type="ECO:0000256" key="1">
    <source>
        <dbReference type="ARBA" id="ARBA00006484"/>
    </source>
</evidence>
<dbReference type="CDD" id="cd05353">
    <property type="entry name" value="hydroxyacyl-CoA-like_DH_SDR_c-like"/>
    <property type="match status" value="1"/>
</dbReference>
<dbReference type="InterPro" id="IPR051687">
    <property type="entry name" value="Peroxisomal_Beta-Oxidation"/>
</dbReference>
<protein>
    <submittedName>
        <fullName evidence="5">SDR family oxidoreductase</fullName>
    </submittedName>
</protein>
<dbReference type="Pfam" id="PF00106">
    <property type="entry name" value="adh_short"/>
    <property type="match status" value="1"/>
</dbReference>
<dbReference type="PANTHER" id="PTHR45024:SF2">
    <property type="entry name" value="SCP2 DOMAIN-CONTAINING PROTEIN"/>
    <property type="match status" value="1"/>
</dbReference>
<name>A0ABY9TDC9_9GAMM</name>
<evidence type="ECO:0000313" key="6">
    <source>
        <dbReference type="Proteomes" id="UP001248581"/>
    </source>
</evidence>
<feature type="domain" description="Ketoreductase" evidence="4">
    <location>
        <begin position="9"/>
        <end position="197"/>
    </location>
</feature>
<dbReference type="SUPFAM" id="SSF51735">
    <property type="entry name" value="NAD(P)-binding Rossmann-fold domains"/>
    <property type="match status" value="1"/>
</dbReference>
<gene>
    <name evidence="5" type="ORF">RI845_09995</name>
</gene>
<keyword evidence="6" id="KW-1185">Reference proteome</keyword>
<evidence type="ECO:0000313" key="5">
    <source>
        <dbReference type="EMBL" id="WNC66870.1"/>
    </source>
</evidence>
<evidence type="ECO:0000256" key="2">
    <source>
        <dbReference type="ARBA" id="ARBA00023002"/>
    </source>
</evidence>
<accession>A0ABY9TDC9</accession>
<dbReference type="EMBL" id="CP134146">
    <property type="protein sequence ID" value="WNC66870.1"/>
    <property type="molecule type" value="Genomic_DNA"/>
</dbReference>
<evidence type="ECO:0000256" key="3">
    <source>
        <dbReference type="RuleBase" id="RU000363"/>
    </source>
</evidence>
<reference evidence="6" key="1">
    <citation type="submission" date="2023-09" db="EMBL/GenBank/DDBJ databases">
        <authorList>
            <person name="Li S."/>
            <person name="Li X."/>
            <person name="Zhang C."/>
            <person name="Zhao Z."/>
        </authorList>
    </citation>
    <scope>NUCLEOTIDE SEQUENCE [LARGE SCALE GENOMIC DNA]</scope>
    <source>
        <strain evidence="6">SQ345</strain>
    </source>
</reference>
<dbReference type="SMART" id="SM00822">
    <property type="entry name" value="PKS_KR"/>
    <property type="match status" value="1"/>
</dbReference>
<evidence type="ECO:0000259" key="4">
    <source>
        <dbReference type="SMART" id="SM00822"/>
    </source>
</evidence>
<dbReference type="InterPro" id="IPR036291">
    <property type="entry name" value="NAD(P)-bd_dom_sf"/>
</dbReference>
<dbReference type="InterPro" id="IPR002347">
    <property type="entry name" value="SDR_fam"/>
</dbReference>
<dbReference type="InterPro" id="IPR020904">
    <property type="entry name" value="Sc_DH/Rdtase_CS"/>
</dbReference>
<dbReference type="InterPro" id="IPR057326">
    <property type="entry name" value="KR_dom"/>
</dbReference>
<dbReference type="RefSeq" id="WP_348386035.1">
    <property type="nucleotide sequence ID" value="NZ_CP134146.1"/>
</dbReference>
<dbReference type="PRINTS" id="PR00081">
    <property type="entry name" value="GDHRDH"/>
</dbReference>
<dbReference type="Proteomes" id="UP001248581">
    <property type="component" value="Chromosome"/>
</dbReference>
<dbReference type="PANTHER" id="PTHR45024">
    <property type="entry name" value="DEHYDROGENASES, SHORT CHAIN"/>
    <property type="match status" value="1"/>
</dbReference>
<dbReference type="Gene3D" id="1.10.287.4290">
    <property type="match status" value="1"/>
</dbReference>
<sequence>MSDIKFFDKVVIVTGAGGGLGRAYALEFAKRGARVVVNDLGGSGAGEGASSSAADQVVAEIKAFGGDAVANYDSVEFGEKIVQTAIDNFGRVDILVNNAGILRDSSFTKMSDTDWELIYKVHVDGAYKLTKAAWPYMVNQGFGRVIFTTSAAGIYGNFGQANYSSAKSALLGLGKTLAIEGARKNVHVNVIAPIAGSRLTETIWGEEILKATSPDYVVPLVVKLCAEENKDTGGVYEVGASWFAKVRVERSEGYAFGVDKDVSAEDVASKWDDICDFSNAAPAESIVSTFNAVGKMVGIDLLAAKK</sequence>
<organism evidence="5 6">
    <name type="scientific">Thalassotalea nanhaiensis</name>
    <dbReference type="NCBI Taxonomy" id="3065648"/>
    <lineage>
        <taxon>Bacteria</taxon>
        <taxon>Pseudomonadati</taxon>
        <taxon>Pseudomonadota</taxon>
        <taxon>Gammaproteobacteria</taxon>
        <taxon>Alteromonadales</taxon>
        <taxon>Colwelliaceae</taxon>
        <taxon>Thalassotalea</taxon>
    </lineage>
</organism>
<proteinExistence type="inferred from homology"/>
<dbReference type="Gene3D" id="3.40.50.720">
    <property type="entry name" value="NAD(P)-binding Rossmann-like Domain"/>
    <property type="match status" value="1"/>
</dbReference>